<dbReference type="STRING" id="39480.EUAN_12650"/>
<dbReference type="Proteomes" id="UP000180254">
    <property type="component" value="Unassembled WGS sequence"/>
</dbReference>
<organism evidence="1 2">
    <name type="scientific">Andreesenia angusta</name>
    <dbReference type="NCBI Taxonomy" id="39480"/>
    <lineage>
        <taxon>Bacteria</taxon>
        <taxon>Bacillati</taxon>
        <taxon>Bacillota</taxon>
        <taxon>Tissierellia</taxon>
        <taxon>Tissierellales</taxon>
        <taxon>Gottschalkiaceae</taxon>
        <taxon>Andreesenia</taxon>
    </lineage>
</organism>
<protein>
    <submittedName>
        <fullName evidence="1">Uncharacterized protein</fullName>
    </submittedName>
</protein>
<reference evidence="1 2" key="1">
    <citation type="submission" date="2016-09" db="EMBL/GenBank/DDBJ databases">
        <title>Genome sequence of Eubacterium angustum.</title>
        <authorList>
            <person name="Poehlein A."/>
            <person name="Daniel R."/>
        </authorList>
    </citation>
    <scope>NUCLEOTIDE SEQUENCE [LARGE SCALE GENOMIC DNA]</scope>
    <source>
        <strain evidence="1 2">DSM 1989</strain>
    </source>
</reference>
<comment type="caution">
    <text evidence="1">The sequence shown here is derived from an EMBL/GenBank/DDBJ whole genome shotgun (WGS) entry which is preliminary data.</text>
</comment>
<evidence type="ECO:0000313" key="1">
    <source>
        <dbReference type="EMBL" id="OHW62196.1"/>
    </source>
</evidence>
<dbReference type="EMBL" id="MKIE01000004">
    <property type="protein sequence ID" value="OHW62196.1"/>
    <property type="molecule type" value="Genomic_DNA"/>
</dbReference>
<dbReference type="OrthoDB" id="9949876at2"/>
<dbReference type="AlphaFoldDB" id="A0A1S1V6C8"/>
<name>A0A1S1V6C8_9FIRM</name>
<sequence length="67" mass="7497">MEGGNLKIKKVMTEKAEEALVNIILEQVRKNGMTILNVEEVTTRVISYLESNATLSEKDSEQSESLL</sequence>
<keyword evidence="2" id="KW-1185">Reference proteome</keyword>
<evidence type="ECO:0000313" key="2">
    <source>
        <dbReference type="Proteomes" id="UP000180254"/>
    </source>
</evidence>
<gene>
    <name evidence="1" type="ORF">EUAN_12650</name>
</gene>
<dbReference type="RefSeq" id="WP_071062806.1">
    <property type="nucleotide sequence ID" value="NZ_MKIE01000004.1"/>
</dbReference>
<accession>A0A1S1V6C8</accession>
<proteinExistence type="predicted"/>